<dbReference type="RefSeq" id="WP_187709138.1">
    <property type="nucleotide sequence ID" value="NZ_CP060782.1"/>
</dbReference>
<accession>A0ABX6TB13</accession>
<dbReference type="PROSITE" id="PS51186">
    <property type="entry name" value="GNAT"/>
    <property type="match status" value="1"/>
</dbReference>
<name>A0ABX6TB13_9SPHN</name>
<sequence>MHIPTLRTERLVLRAPSVTDFETYRDFYADRSASLFYGGPLTAAQAWRKLAYDVGHWTLRGFGMWSVVEQASSTMVGGCGIVWPEGWPRHELTWWIVPGARRNGYAEEASRAAIRWAQEVLGWSAVETHMDDQNEPAKRLAQKLGGTIISRDMFPDGLERNIYEMAP</sequence>
<feature type="domain" description="N-acetyltransferase" evidence="1">
    <location>
        <begin position="11"/>
        <end position="167"/>
    </location>
</feature>
<dbReference type="SUPFAM" id="SSF55729">
    <property type="entry name" value="Acyl-CoA N-acyltransferases (Nat)"/>
    <property type="match status" value="1"/>
</dbReference>
<protein>
    <submittedName>
        <fullName evidence="2">GNAT family N-acetyltransferase</fullName>
    </submittedName>
</protein>
<dbReference type="PANTHER" id="PTHR43792">
    <property type="entry name" value="GNAT FAMILY, PUTATIVE (AFU_ORTHOLOGUE AFUA_3G00765)-RELATED-RELATED"/>
    <property type="match status" value="1"/>
</dbReference>
<dbReference type="Proteomes" id="UP000516105">
    <property type="component" value="Chromosome"/>
</dbReference>
<dbReference type="EMBL" id="CP060782">
    <property type="protein sequence ID" value="QNP46185.1"/>
    <property type="molecule type" value="Genomic_DNA"/>
</dbReference>
<reference evidence="2 3" key="1">
    <citation type="submission" date="2020-08" db="EMBL/GenBank/DDBJ databases">
        <title>Genome sequence of Sphingomonas sediminicola KACC 15039T.</title>
        <authorList>
            <person name="Hyun D.-W."/>
            <person name="Bae J.-W."/>
        </authorList>
    </citation>
    <scope>NUCLEOTIDE SEQUENCE [LARGE SCALE GENOMIC DNA]</scope>
    <source>
        <strain evidence="2 3">KACC 15039</strain>
    </source>
</reference>
<dbReference type="PANTHER" id="PTHR43792:SF1">
    <property type="entry name" value="N-ACETYLTRANSFERASE DOMAIN-CONTAINING PROTEIN"/>
    <property type="match status" value="1"/>
</dbReference>
<keyword evidence="3" id="KW-1185">Reference proteome</keyword>
<dbReference type="InterPro" id="IPR016181">
    <property type="entry name" value="Acyl_CoA_acyltransferase"/>
</dbReference>
<evidence type="ECO:0000259" key="1">
    <source>
        <dbReference type="PROSITE" id="PS51186"/>
    </source>
</evidence>
<gene>
    <name evidence="2" type="ORF">H9L14_02745</name>
</gene>
<dbReference type="InterPro" id="IPR051531">
    <property type="entry name" value="N-acetyltransferase"/>
</dbReference>
<proteinExistence type="predicted"/>
<evidence type="ECO:0000313" key="2">
    <source>
        <dbReference type="EMBL" id="QNP46185.1"/>
    </source>
</evidence>
<organism evidence="2 3">
    <name type="scientific">Sphingomonas sediminicola</name>
    <dbReference type="NCBI Taxonomy" id="386874"/>
    <lineage>
        <taxon>Bacteria</taxon>
        <taxon>Pseudomonadati</taxon>
        <taxon>Pseudomonadota</taxon>
        <taxon>Alphaproteobacteria</taxon>
        <taxon>Sphingomonadales</taxon>
        <taxon>Sphingomonadaceae</taxon>
        <taxon>Sphingomonas</taxon>
    </lineage>
</organism>
<dbReference type="InterPro" id="IPR000182">
    <property type="entry name" value="GNAT_dom"/>
</dbReference>
<evidence type="ECO:0000313" key="3">
    <source>
        <dbReference type="Proteomes" id="UP000516105"/>
    </source>
</evidence>
<dbReference type="Pfam" id="PF13302">
    <property type="entry name" value="Acetyltransf_3"/>
    <property type="match status" value="1"/>
</dbReference>
<dbReference type="Gene3D" id="3.40.630.30">
    <property type="match status" value="1"/>
</dbReference>